<comment type="similarity">
    <text evidence="8">In the C-terminal section; belongs to the anthranilate phosphoribosyltransferase family.</text>
</comment>
<dbReference type="Pfam" id="PF00591">
    <property type="entry name" value="Glycos_transf_3"/>
    <property type="match status" value="1"/>
</dbReference>
<evidence type="ECO:0000259" key="11">
    <source>
        <dbReference type="Pfam" id="PF02885"/>
    </source>
</evidence>
<feature type="binding site" evidence="9">
    <location>
        <position position="225"/>
    </location>
    <ligand>
        <name>Mg(2+)</name>
        <dbReference type="ChEBI" id="CHEBI:18420"/>
        <label>2</label>
    </ligand>
</feature>
<evidence type="ECO:0000259" key="10">
    <source>
        <dbReference type="Pfam" id="PF00591"/>
    </source>
</evidence>
<keyword evidence="5 9" id="KW-0822">Tryptophan biosynthesis</keyword>
<dbReference type="GO" id="GO:0000287">
    <property type="term" value="F:magnesium ion binding"/>
    <property type="evidence" value="ECO:0007669"/>
    <property type="project" value="UniProtKB-UniRule"/>
</dbReference>
<evidence type="ECO:0000256" key="2">
    <source>
        <dbReference type="ARBA" id="ARBA00022605"/>
    </source>
</evidence>
<comment type="similarity">
    <text evidence="9">Belongs to the anthranilate phosphoribosyltransferase family.</text>
</comment>
<keyword evidence="9" id="KW-0460">Magnesium</keyword>
<reference evidence="12 13" key="1">
    <citation type="journal article" date="2019" name="Appl. Microbiol. Biotechnol.">
        <title>Differential efficiency of wild type rhizogenic strains for rol gene transformation of plants.</title>
        <authorList>
            <person name="Desmet S."/>
            <person name="De Keyser E."/>
            <person name="Van Vaerenbergh J."/>
            <person name="Baeyen S."/>
            <person name="Van Huylenbroeck J."/>
            <person name="Geelen D."/>
            <person name="Dhooghe E."/>
        </authorList>
    </citation>
    <scope>NUCLEOTIDE SEQUENCE [LARGE SCALE GENOMIC DNA]</scope>
    <source>
        <strain evidence="12 13">GBBC3284</strain>
    </source>
</reference>
<feature type="binding site" evidence="9">
    <location>
        <position position="112"/>
    </location>
    <ligand>
        <name>anthranilate</name>
        <dbReference type="ChEBI" id="CHEBI:16567"/>
        <label>1</label>
    </ligand>
</feature>
<evidence type="ECO:0000256" key="9">
    <source>
        <dbReference type="HAMAP-Rule" id="MF_00211"/>
    </source>
</evidence>
<keyword evidence="4 9" id="KW-0808">Transferase</keyword>
<evidence type="ECO:0000256" key="6">
    <source>
        <dbReference type="ARBA" id="ARBA00023141"/>
    </source>
</evidence>
<dbReference type="OrthoDB" id="9806430at2"/>
<evidence type="ECO:0000256" key="7">
    <source>
        <dbReference type="ARBA" id="ARBA00052328"/>
    </source>
</evidence>
<dbReference type="InterPro" id="IPR005940">
    <property type="entry name" value="Anthranilate_Pribosyl_Tfrase"/>
</dbReference>
<dbReference type="FunFam" id="3.40.1030.10:FF:000002">
    <property type="entry name" value="Anthranilate phosphoribosyltransferase"/>
    <property type="match status" value="1"/>
</dbReference>
<dbReference type="Pfam" id="PF02885">
    <property type="entry name" value="Glycos_trans_3N"/>
    <property type="match status" value="1"/>
</dbReference>
<comment type="caution">
    <text evidence="12">The sequence shown here is derived from an EMBL/GenBank/DDBJ whole genome shotgun (WGS) entry which is preliminary data.</text>
</comment>
<dbReference type="HAMAP" id="MF_00211">
    <property type="entry name" value="TrpD"/>
    <property type="match status" value="1"/>
</dbReference>
<proteinExistence type="inferred from homology"/>
<dbReference type="PANTHER" id="PTHR43285:SF2">
    <property type="entry name" value="ANTHRANILATE PHOSPHORIBOSYLTRANSFERASE"/>
    <property type="match status" value="1"/>
</dbReference>
<protein>
    <recommendedName>
        <fullName evidence="9">Anthranilate phosphoribosyltransferase</fullName>
        <ecNumber evidence="9">2.4.2.18</ecNumber>
    </recommendedName>
</protein>
<evidence type="ECO:0000256" key="3">
    <source>
        <dbReference type="ARBA" id="ARBA00022676"/>
    </source>
</evidence>
<dbReference type="PANTHER" id="PTHR43285">
    <property type="entry name" value="ANTHRANILATE PHOSPHORIBOSYLTRANSFERASE"/>
    <property type="match status" value="1"/>
</dbReference>
<organism evidence="12 13">
    <name type="scientific">Rhizobium rhizogenes</name>
    <name type="common">Agrobacterium rhizogenes</name>
    <dbReference type="NCBI Taxonomy" id="359"/>
    <lineage>
        <taxon>Bacteria</taxon>
        <taxon>Pseudomonadati</taxon>
        <taxon>Pseudomonadota</taxon>
        <taxon>Alphaproteobacteria</taxon>
        <taxon>Hyphomicrobiales</taxon>
        <taxon>Rhizobiaceae</taxon>
        <taxon>Rhizobium/Agrobacterium group</taxon>
        <taxon>Rhizobium</taxon>
    </lineage>
</organism>
<comment type="subunit">
    <text evidence="9">Homodimer.</text>
</comment>
<dbReference type="InterPro" id="IPR035902">
    <property type="entry name" value="Nuc_phospho_transferase"/>
</dbReference>
<dbReference type="Gene3D" id="3.40.1030.10">
    <property type="entry name" value="Nucleoside phosphorylase/phosphoribosyltransferase catalytic domain"/>
    <property type="match status" value="1"/>
</dbReference>
<evidence type="ECO:0000313" key="13">
    <source>
        <dbReference type="Proteomes" id="UP000315434"/>
    </source>
</evidence>
<feature type="binding site" evidence="9">
    <location>
        <position position="121"/>
    </location>
    <ligand>
        <name>5-phospho-alpha-D-ribose 1-diphosphate</name>
        <dbReference type="ChEBI" id="CHEBI:58017"/>
    </ligand>
</feature>
<evidence type="ECO:0000256" key="8">
    <source>
        <dbReference type="ARBA" id="ARBA00061188"/>
    </source>
</evidence>
<keyword evidence="6 9" id="KW-0057">Aromatic amino acid biosynthesis</keyword>
<feature type="domain" description="Glycosyl transferase family 3 N-terminal" evidence="11">
    <location>
        <begin position="5"/>
        <end position="66"/>
    </location>
</feature>
<feature type="binding site" evidence="9">
    <location>
        <position position="81"/>
    </location>
    <ligand>
        <name>anthranilate</name>
        <dbReference type="ChEBI" id="CHEBI:16567"/>
        <label>1</label>
    </ligand>
</feature>
<comment type="function">
    <text evidence="9">Catalyzes the transfer of the phosphoribosyl group of 5-phosphorylribose-1-pyrophosphate (PRPP) to anthranilate to yield N-(5'-phosphoribosyl)-anthranilate (PRA).</text>
</comment>
<comment type="cofactor">
    <cofactor evidence="9">
        <name>Mg(2+)</name>
        <dbReference type="ChEBI" id="CHEBI:18420"/>
    </cofactor>
    <text evidence="9">Binds 2 magnesium ions per monomer.</text>
</comment>
<dbReference type="Gene3D" id="1.20.970.10">
    <property type="entry name" value="Transferase, Pyrimidine Nucleoside Phosphorylase, Chain C"/>
    <property type="match status" value="1"/>
</dbReference>
<comment type="caution">
    <text evidence="9">Lacks conserved residue(s) required for the propagation of feature annotation.</text>
</comment>
<accession>A0A546XJT6</accession>
<feature type="binding site" evidence="9">
    <location>
        <position position="226"/>
    </location>
    <ligand>
        <name>Mg(2+)</name>
        <dbReference type="ChEBI" id="CHEBI:18420"/>
        <label>2</label>
    </ligand>
</feature>
<dbReference type="GO" id="GO:0000162">
    <property type="term" value="P:L-tryptophan biosynthetic process"/>
    <property type="evidence" value="ECO:0007669"/>
    <property type="project" value="UniProtKB-UniRule"/>
</dbReference>
<evidence type="ECO:0000256" key="5">
    <source>
        <dbReference type="ARBA" id="ARBA00022822"/>
    </source>
</evidence>
<comment type="catalytic activity">
    <reaction evidence="7 9">
        <text>N-(5-phospho-beta-D-ribosyl)anthranilate + diphosphate = 5-phospho-alpha-D-ribose 1-diphosphate + anthranilate</text>
        <dbReference type="Rhea" id="RHEA:11768"/>
        <dbReference type="ChEBI" id="CHEBI:16567"/>
        <dbReference type="ChEBI" id="CHEBI:18277"/>
        <dbReference type="ChEBI" id="CHEBI:33019"/>
        <dbReference type="ChEBI" id="CHEBI:58017"/>
        <dbReference type="EC" id="2.4.2.18"/>
    </reaction>
</comment>
<feature type="domain" description="Glycosyl transferase family 3" evidence="10">
    <location>
        <begin position="75"/>
        <end position="323"/>
    </location>
</feature>
<name>A0A546XJT6_RHIRH</name>
<comment type="pathway">
    <text evidence="1 9">Amino-acid biosynthesis; L-tryptophan biosynthesis; L-tryptophan from chorismate: step 2/5.</text>
</comment>
<dbReference type="GO" id="GO:0005829">
    <property type="term" value="C:cytosol"/>
    <property type="evidence" value="ECO:0007669"/>
    <property type="project" value="TreeGrafter"/>
</dbReference>
<dbReference type="InterPro" id="IPR000312">
    <property type="entry name" value="Glycosyl_Trfase_fam3"/>
</dbReference>
<gene>
    <name evidence="9 12" type="primary">trpD</name>
    <name evidence="12" type="ORF">EXN68_05565</name>
</gene>
<feature type="binding site" evidence="9">
    <location>
        <position position="226"/>
    </location>
    <ligand>
        <name>Mg(2+)</name>
        <dbReference type="ChEBI" id="CHEBI:18420"/>
        <label>1</label>
    </ligand>
</feature>
<sequence length="347" mass="35754">MAELKPLIAKVANGESLNREDARTAFDILMSGEATPSQIGGFLMALRVRGETVDEIVGAVSSMRARMLPVSAPANAIDIVGTGGDGIGTYNISTLASIIVAGTGLPVAKHGNRALSSKSGTADALSALGVKLDIGPDLIARCIAEAGLGFMFAQMHHSAMRHVGPSRVELGTRTIFNLLGPLSNPAGAKRQLLGVFSPRWLVPLAEVLRDLGSESIWVVHGDGMDEVTTTGVTHVAALEDGKIRTFDLTPKDFGVDVAAMADLKGGDGIANAAALRDVLSGKRNAYRDVSLCNAAAALVIAGKAETLGQAMTIVSEALDSGAAAAALDRLVAVSNEADAAQADHKQE</sequence>
<evidence type="ECO:0000313" key="12">
    <source>
        <dbReference type="EMBL" id="TRB01002.1"/>
    </source>
</evidence>
<dbReference type="SUPFAM" id="SSF52418">
    <property type="entry name" value="Nucleoside phosphorylase/phosphoribosyltransferase catalytic domain"/>
    <property type="match status" value="1"/>
</dbReference>
<dbReference type="UniPathway" id="UPA00035">
    <property type="reaction ID" value="UER00041"/>
</dbReference>
<evidence type="ECO:0000256" key="1">
    <source>
        <dbReference type="ARBA" id="ARBA00004907"/>
    </source>
</evidence>
<keyword evidence="3 9" id="KW-0328">Glycosyltransferase</keyword>
<dbReference type="SUPFAM" id="SSF47648">
    <property type="entry name" value="Nucleoside phosphorylase/phosphoribosyltransferase N-terminal domain"/>
    <property type="match status" value="1"/>
</dbReference>
<feature type="binding site" evidence="9">
    <location>
        <position position="89"/>
    </location>
    <ligand>
        <name>5-phospho-alpha-D-ribose 1-diphosphate</name>
        <dbReference type="ChEBI" id="CHEBI:58017"/>
    </ligand>
</feature>
<feature type="binding site" evidence="9">
    <location>
        <position position="167"/>
    </location>
    <ligand>
        <name>anthranilate</name>
        <dbReference type="ChEBI" id="CHEBI:16567"/>
        <label>2</label>
    </ligand>
</feature>
<dbReference type="Proteomes" id="UP000315434">
    <property type="component" value="Unassembled WGS sequence"/>
</dbReference>
<dbReference type="AlphaFoldDB" id="A0A546XJT6"/>
<dbReference type="GO" id="GO:0004048">
    <property type="term" value="F:anthranilate phosphoribosyltransferase activity"/>
    <property type="evidence" value="ECO:0007669"/>
    <property type="project" value="UniProtKB-UniRule"/>
</dbReference>
<dbReference type="InterPro" id="IPR017459">
    <property type="entry name" value="Glycosyl_Trfase_fam3_N_dom"/>
</dbReference>
<dbReference type="EMBL" id="SGNY01000002">
    <property type="protein sequence ID" value="TRB01002.1"/>
    <property type="molecule type" value="Genomic_DNA"/>
</dbReference>
<keyword evidence="9" id="KW-0479">Metal-binding</keyword>
<evidence type="ECO:0000256" key="4">
    <source>
        <dbReference type="ARBA" id="ARBA00022679"/>
    </source>
</evidence>
<feature type="binding site" evidence="9">
    <location>
        <begin position="109"/>
        <end position="117"/>
    </location>
    <ligand>
        <name>5-phospho-alpha-D-ribose 1-diphosphate</name>
        <dbReference type="ChEBI" id="CHEBI:58017"/>
    </ligand>
</feature>
<dbReference type="NCBIfam" id="TIGR01245">
    <property type="entry name" value="trpD"/>
    <property type="match status" value="1"/>
</dbReference>
<keyword evidence="2 9" id="KW-0028">Amino-acid biosynthesis</keyword>
<feature type="binding site" evidence="9">
    <location>
        <position position="81"/>
    </location>
    <ligand>
        <name>5-phospho-alpha-D-ribose 1-diphosphate</name>
        <dbReference type="ChEBI" id="CHEBI:58017"/>
    </ligand>
</feature>
<dbReference type="EC" id="2.4.2.18" evidence="9"/>
<dbReference type="InterPro" id="IPR036320">
    <property type="entry name" value="Glycosyl_Trfase_fam3_N_dom_sf"/>
</dbReference>
<feature type="binding site" evidence="9">
    <location>
        <begin position="84"/>
        <end position="85"/>
    </location>
    <ligand>
        <name>5-phospho-alpha-D-ribose 1-diphosphate</name>
        <dbReference type="ChEBI" id="CHEBI:58017"/>
    </ligand>
</feature>
<dbReference type="RefSeq" id="WP_142839998.1">
    <property type="nucleotide sequence ID" value="NZ_SGNY01000002.1"/>
</dbReference>
<feature type="binding site" evidence="9">
    <location>
        <begin position="91"/>
        <end position="94"/>
    </location>
    <ligand>
        <name>5-phospho-alpha-D-ribose 1-diphosphate</name>
        <dbReference type="ChEBI" id="CHEBI:58017"/>
    </ligand>
</feature>
<feature type="binding site" evidence="9">
    <location>
        <position position="93"/>
    </location>
    <ligand>
        <name>Mg(2+)</name>
        <dbReference type="ChEBI" id="CHEBI:18420"/>
        <label>1</label>
    </ligand>
</feature>